<organism evidence="1 2">
    <name type="scientific">Clostridium thermobutyricum</name>
    <dbReference type="NCBI Taxonomy" id="29372"/>
    <lineage>
        <taxon>Bacteria</taxon>
        <taxon>Bacillati</taxon>
        <taxon>Bacillota</taxon>
        <taxon>Clostridia</taxon>
        <taxon>Eubacteriales</taxon>
        <taxon>Clostridiaceae</taxon>
        <taxon>Clostridium</taxon>
    </lineage>
</organism>
<dbReference type="RefSeq" id="WP_002599791.1">
    <property type="nucleotide sequence ID" value="NZ_KB850962.1"/>
</dbReference>
<name>N9XFD4_9CLOT</name>
<dbReference type="eggNOG" id="ENOG503028K">
    <property type="taxonomic scope" value="Bacteria"/>
</dbReference>
<evidence type="ECO:0000313" key="2">
    <source>
        <dbReference type="Proteomes" id="UP000013097"/>
    </source>
</evidence>
<dbReference type="PATRIC" id="fig|999411.4.peg.3267"/>
<keyword evidence="2" id="KW-1185">Reference proteome</keyword>
<sequence>MELKSINDNVTQLKLSNKKNKDMIEQLKFIGAVPTKESKYYTYFEFNGDLPTTADMLGFRI</sequence>
<dbReference type="AlphaFoldDB" id="N9XFD4"/>
<dbReference type="Proteomes" id="UP000013097">
    <property type="component" value="Unassembled WGS sequence"/>
</dbReference>
<reference evidence="1 2" key="1">
    <citation type="submission" date="2013-01" db="EMBL/GenBank/DDBJ databases">
        <title>The Genome Sequence of Clostridium colicanis 209318.</title>
        <authorList>
            <consortium name="The Broad Institute Genome Sequencing Platform"/>
            <person name="Earl A."/>
            <person name="Ward D."/>
            <person name="Feldgarden M."/>
            <person name="Gevers D."/>
            <person name="Courvalin P."/>
            <person name="Lambert T."/>
            <person name="Walker B."/>
            <person name="Young S.K."/>
            <person name="Zeng Q."/>
            <person name="Gargeya S."/>
            <person name="Fitzgerald M."/>
            <person name="Haas B."/>
            <person name="Abouelleil A."/>
            <person name="Alvarado L."/>
            <person name="Arachchi H.M."/>
            <person name="Berlin A.M."/>
            <person name="Chapman S.B."/>
            <person name="Dewar J."/>
            <person name="Goldberg J."/>
            <person name="Griggs A."/>
            <person name="Gujja S."/>
            <person name="Hansen M."/>
            <person name="Howarth C."/>
            <person name="Imamovic A."/>
            <person name="Larimer J."/>
            <person name="McCowan C."/>
            <person name="Murphy C."/>
            <person name="Neiman D."/>
            <person name="Pearson M."/>
            <person name="Priest M."/>
            <person name="Roberts A."/>
            <person name="Saif S."/>
            <person name="Shea T."/>
            <person name="Sisk P."/>
            <person name="Sykes S."/>
            <person name="Wortman J."/>
            <person name="Nusbaum C."/>
            <person name="Birren B."/>
        </authorList>
    </citation>
    <scope>NUCLEOTIDE SEQUENCE [LARGE SCALE GENOMIC DNA]</scope>
    <source>
        <strain evidence="1 2">209318</strain>
    </source>
</reference>
<dbReference type="EMBL" id="AGYT01000028">
    <property type="protein sequence ID" value="ENY98412.1"/>
    <property type="molecule type" value="Genomic_DNA"/>
</dbReference>
<gene>
    <name evidence="1" type="ORF">HMPREF1092_03351</name>
</gene>
<accession>N9XFD4</accession>
<evidence type="ECO:0000313" key="1">
    <source>
        <dbReference type="EMBL" id="ENY98412.1"/>
    </source>
</evidence>
<proteinExistence type="predicted"/>
<protein>
    <submittedName>
        <fullName evidence="1">Uncharacterized protein</fullName>
    </submittedName>
</protein>
<comment type="caution">
    <text evidence="1">The sequence shown here is derived from an EMBL/GenBank/DDBJ whole genome shotgun (WGS) entry which is preliminary data.</text>
</comment>
<dbReference type="HOGENOM" id="CLU_2914228_0_0_9"/>